<gene>
    <name evidence="2" type="ORF">BT63DRAFT_419918</name>
</gene>
<reference evidence="2" key="1">
    <citation type="journal article" date="2020" name="Stud. Mycol.">
        <title>101 Dothideomycetes genomes: a test case for predicting lifestyles and emergence of pathogens.</title>
        <authorList>
            <person name="Haridas S."/>
            <person name="Albert R."/>
            <person name="Binder M."/>
            <person name="Bloem J."/>
            <person name="Labutti K."/>
            <person name="Salamov A."/>
            <person name="Andreopoulos B."/>
            <person name="Baker S."/>
            <person name="Barry K."/>
            <person name="Bills G."/>
            <person name="Bluhm B."/>
            <person name="Cannon C."/>
            <person name="Castanera R."/>
            <person name="Culley D."/>
            <person name="Daum C."/>
            <person name="Ezra D."/>
            <person name="Gonzalez J."/>
            <person name="Henrissat B."/>
            <person name="Kuo A."/>
            <person name="Liang C."/>
            <person name="Lipzen A."/>
            <person name="Lutzoni F."/>
            <person name="Magnuson J."/>
            <person name="Mondo S."/>
            <person name="Nolan M."/>
            <person name="Ohm R."/>
            <person name="Pangilinan J."/>
            <person name="Park H.-J."/>
            <person name="Ramirez L."/>
            <person name="Alfaro M."/>
            <person name="Sun H."/>
            <person name="Tritt A."/>
            <person name="Yoshinaga Y."/>
            <person name="Zwiers L.-H."/>
            <person name="Turgeon B."/>
            <person name="Goodwin S."/>
            <person name="Spatafora J."/>
            <person name="Crous P."/>
            <person name="Grigoriev I."/>
        </authorList>
    </citation>
    <scope>NUCLEOTIDE SEQUENCE</scope>
    <source>
        <strain evidence="2">CBS 115976</strain>
    </source>
</reference>
<accession>A0A6A6US93</accession>
<evidence type="ECO:0000256" key="1">
    <source>
        <dbReference type="SAM" id="MobiDB-lite"/>
    </source>
</evidence>
<evidence type="ECO:0000313" key="2">
    <source>
        <dbReference type="EMBL" id="KAF2674626.1"/>
    </source>
</evidence>
<feature type="compositionally biased region" description="Basic and acidic residues" evidence="1">
    <location>
        <begin position="226"/>
        <end position="243"/>
    </location>
</feature>
<keyword evidence="3" id="KW-1185">Reference proteome</keyword>
<dbReference type="AlphaFoldDB" id="A0A6A6US93"/>
<organism evidence="2 3">
    <name type="scientific">Microthyrium microscopicum</name>
    <dbReference type="NCBI Taxonomy" id="703497"/>
    <lineage>
        <taxon>Eukaryota</taxon>
        <taxon>Fungi</taxon>
        <taxon>Dikarya</taxon>
        <taxon>Ascomycota</taxon>
        <taxon>Pezizomycotina</taxon>
        <taxon>Dothideomycetes</taxon>
        <taxon>Dothideomycetes incertae sedis</taxon>
        <taxon>Microthyriales</taxon>
        <taxon>Microthyriaceae</taxon>
        <taxon>Microthyrium</taxon>
    </lineage>
</organism>
<dbReference type="EMBL" id="MU004230">
    <property type="protein sequence ID" value="KAF2674626.1"/>
    <property type="molecule type" value="Genomic_DNA"/>
</dbReference>
<proteinExistence type="predicted"/>
<name>A0A6A6US93_9PEZI</name>
<feature type="region of interest" description="Disordered" evidence="1">
    <location>
        <begin position="207"/>
        <end position="243"/>
    </location>
</feature>
<feature type="region of interest" description="Disordered" evidence="1">
    <location>
        <begin position="699"/>
        <end position="741"/>
    </location>
</feature>
<sequence>MADNNDGAGNTAPGPGKVLYAPAEIWEKIHGYAREEIVEHPRHDWNTPYVRRSDESKGLSRKRPFGKDDPATHGVLKTLRHNSDILGIGKQAQKITRREILKRVKIMLERNNIHALGKLLHSEGSEVRCERPARRLVRELDISTDYLNGFYWQNLNSVEPNRDIIHVRNPRLRAVLQRYQRLSLANQSELREDGIITDGLHEALTIADSNWRGSDGDGSDEDESDENKPKDDKPKDNESEDKALKIAIKSARRIARRRKNGFKLDTIIITHYDRTGREYINEEIESTKPSKRARRLHRRWGRTMGFYPILNTIGAREFATDKAEHESDSESEDDFVNIGTETRLAQSQSTRLRGIAALKKGKFEPLNQDLLSPKKQPFYLRVHSDNSTLHRTINAFLRKPPFRQDDRLPGSIYPDFKKVWVRKVLVESSLFMGQDLSQDPNHVFAYVPRPFSMSEFRLVLPYVNYTSLSPAGVDSHGNTIQSEVVNNNVSFWNTVEKFSICIQDRGAHVDEDTVCDTGPTDFAERFNSLRNLRHLELCLPNFSLIKPSWCGTGVTGHGLNHMLHWQQFQHLHTIHLENISFGSMLNGSQWTLPQIRASIPLPGAVLPFMGPPLVSWLPMTLRRLTLKHCMTTSLAEWVYLLWVLLVQPGRSLGRLEIVHPLVNHFDTTYAPYDSRYHQMRAVCFGTDCFTRSLSEESSEVSDEGSCHASPATKKRRRYAGFDPDDSGSPSNTPLGSPPNPHRYRDRCLNQYFWQENFPPKDFAADCGLGDSDDEYDQLPTDTTHRQRYEEKHIDEELDPATAQGIGHNTRREYWYARQHYPPLENITTGALAGLPGQLSWGSVQHIQRLKNILLEMHEVPWDGQFKFEFKKDEW</sequence>
<evidence type="ECO:0000313" key="3">
    <source>
        <dbReference type="Proteomes" id="UP000799302"/>
    </source>
</evidence>
<feature type="compositionally biased region" description="Basic and acidic residues" evidence="1">
    <location>
        <begin position="48"/>
        <end position="58"/>
    </location>
</feature>
<protein>
    <submittedName>
        <fullName evidence="2">Uncharacterized protein</fullName>
    </submittedName>
</protein>
<dbReference type="Proteomes" id="UP000799302">
    <property type="component" value="Unassembled WGS sequence"/>
</dbReference>
<feature type="region of interest" description="Disordered" evidence="1">
    <location>
        <begin position="48"/>
        <end position="73"/>
    </location>
</feature>